<comment type="caution">
    <text evidence="2">The sequence shown here is derived from an EMBL/GenBank/DDBJ whole genome shotgun (WGS) entry which is preliminary data.</text>
</comment>
<keyword evidence="3" id="KW-1185">Reference proteome</keyword>
<feature type="chain" id="PRO_5042876893" description="FHA domain-containing protein" evidence="1">
    <location>
        <begin position="29"/>
        <end position="123"/>
    </location>
</feature>
<accession>A0AAN4Z2H2</accession>
<keyword evidence="1" id="KW-0732">Signal</keyword>
<name>A0AAN4Z2H2_9BILA</name>
<evidence type="ECO:0000256" key="1">
    <source>
        <dbReference type="SAM" id="SignalP"/>
    </source>
</evidence>
<organism evidence="2 3">
    <name type="scientific">Pristionchus mayeri</name>
    <dbReference type="NCBI Taxonomy" id="1317129"/>
    <lineage>
        <taxon>Eukaryota</taxon>
        <taxon>Metazoa</taxon>
        <taxon>Ecdysozoa</taxon>
        <taxon>Nematoda</taxon>
        <taxon>Chromadorea</taxon>
        <taxon>Rhabditida</taxon>
        <taxon>Rhabditina</taxon>
        <taxon>Diplogasteromorpha</taxon>
        <taxon>Diplogasteroidea</taxon>
        <taxon>Neodiplogasteridae</taxon>
        <taxon>Pristionchus</taxon>
    </lineage>
</organism>
<protein>
    <recommendedName>
        <fullName evidence="4">FHA domain-containing protein</fullName>
    </recommendedName>
</protein>
<dbReference type="EMBL" id="BTRK01000001">
    <property type="protein sequence ID" value="GMR30733.1"/>
    <property type="molecule type" value="Genomic_DNA"/>
</dbReference>
<feature type="signal peptide" evidence="1">
    <location>
        <begin position="1"/>
        <end position="28"/>
    </location>
</feature>
<reference evidence="3" key="1">
    <citation type="submission" date="2022-10" db="EMBL/GenBank/DDBJ databases">
        <title>Genome assembly of Pristionchus species.</title>
        <authorList>
            <person name="Yoshida K."/>
            <person name="Sommer R.J."/>
        </authorList>
    </citation>
    <scope>NUCLEOTIDE SEQUENCE [LARGE SCALE GENOMIC DNA]</scope>
    <source>
        <strain evidence="3">RS5460</strain>
    </source>
</reference>
<dbReference type="AlphaFoldDB" id="A0AAN4Z2H2"/>
<dbReference type="Proteomes" id="UP001328107">
    <property type="component" value="Unassembled WGS sequence"/>
</dbReference>
<evidence type="ECO:0000313" key="2">
    <source>
        <dbReference type="EMBL" id="GMR30733.1"/>
    </source>
</evidence>
<gene>
    <name evidence="2" type="ORF">PMAYCL1PPCAC_00928</name>
</gene>
<proteinExistence type="predicted"/>
<evidence type="ECO:0008006" key="4">
    <source>
        <dbReference type="Google" id="ProtNLM"/>
    </source>
</evidence>
<feature type="non-terminal residue" evidence="2">
    <location>
        <position position="1"/>
    </location>
</feature>
<evidence type="ECO:0000313" key="3">
    <source>
        <dbReference type="Proteomes" id="UP001328107"/>
    </source>
</evidence>
<sequence length="123" mass="14150">TIHRSLRHNINLHRECVLALLILCPVQLDIELGALVLLRDRAIAVQPHRSIVDRKCEGISLVGDGIMAVDNDSQTFSARHVHLSVDARDWRNERVERVPDRWATDVTYVGYVGRLRRLRRQPT</sequence>